<evidence type="ECO:0000256" key="2">
    <source>
        <dbReference type="ARBA" id="ARBA00022679"/>
    </source>
</evidence>
<dbReference type="SUPFAM" id="SSF53335">
    <property type="entry name" value="S-adenosyl-L-methionine-dependent methyltransferases"/>
    <property type="match status" value="1"/>
</dbReference>
<dbReference type="PANTHER" id="PTHR10509:SF14">
    <property type="entry name" value="CAFFEOYL-COA O-METHYLTRANSFERASE 3-RELATED"/>
    <property type="match status" value="1"/>
</dbReference>
<evidence type="ECO:0000256" key="3">
    <source>
        <dbReference type="ARBA" id="ARBA00022691"/>
    </source>
</evidence>
<name>A0A9D1HTH2_9BACT</name>
<dbReference type="InterPro" id="IPR050362">
    <property type="entry name" value="Cation-dep_OMT"/>
</dbReference>
<dbReference type="InterPro" id="IPR029063">
    <property type="entry name" value="SAM-dependent_MTases_sf"/>
</dbReference>
<protein>
    <submittedName>
        <fullName evidence="4">O-methyltransferase</fullName>
    </submittedName>
</protein>
<organism evidence="4 5">
    <name type="scientific">Candidatus Fimihabitans intestinipullorum</name>
    <dbReference type="NCBI Taxonomy" id="2840820"/>
    <lineage>
        <taxon>Bacteria</taxon>
        <taxon>Bacillati</taxon>
        <taxon>Mycoplasmatota</taxon>
        <taxon>Mycoplasmatota incertae sedis</taxon>
        <taxon>Candidatus Fimihabitans</taxon>
    </lineage>
</organism>
<dbReference type="Gene3D" id="3.40.50.150">
    <property type="entry name" value="Vaccinia Virus protein VP39"/>
    <property type="match status" value="1"/>
</dbReference>
<dbReference type="GO" id="GO:0008171">
    <property type="term" value="F:O-methyltransferase activity"/>
    <property type="evidence" value="ECO:0007669"/>
    <property type="project" value="InterPro"/>
</dbReference>
<proteinExistence type="predicted"/>
<sequence length="194" mass="22767">MVHLLEEMEAYANENHIPIMLPDGIDFLTDYIKNNKVTKILEIGTAIGYSAIKMALVDPRIHVVSIERDPERYQIAVENVHKAHLEQRIELIHKDAFDVVLEDTYDLIFIDAAKAQYIKFFEQYKQYLEKDGVIVSDNLNFHGYTHQKERIESKNLRQLVQKLNKYITFLHENKEFHTEFYEVGDGIGISRRIS</sequence>
<keyword evidence="2" id="KW-0808">Transferase</keyword>
<dbReference type="GO" id="GO:0008757">
    <property type="term" value="F:S-adenosylmethionine-dependent methyltransferase activity"/>
    <property type="evidence" value="ECO:0007669"/>
    <property type="project" value="TreeGrafter"/>
</dbReference>
<evidence type="ECO:0000313" key="4">
    <source>
        <dbReference type="EMBL" id="HIU22273.1"/>
    </source>
</evidence>
<evidence type="ECO:0000313" key="5">
    <source>
        <dbReference type="Proteomes" id="UP000824087"/>
    </source>
</evidence>
<keyword evidence="1" id="KW-0489">Methyltransferase</keyword>
<reference evidence="4" key="2">
    <citation type="journal article" date="2021" name="PeerJ">
        <title>Extensive microbial diversity within the chicken gut microbiome revealed by metagenomics and culture.</title>
        <authorList>
            <person name="Gilroy R."/>
            <person name="Ravi A."/>
            <person name="Getino M."/>
            <person name="Pursley I."/>
            <person name="Horton D.L."/>
            <person name="Alikhan N.F."/>
            <person name="Baker D."/>
            <person name="Gharbi K."/>
            <person name="Hall N."/>
            <person name="Watson M."/>
            <person name="Adriaenssens E.M."/>
            <person name="Foster-Nyarko E."/>
            <person name="Jarju S."/>
            <person name="Secka A."/>
            <person name="Antonio M."/>
            <person name="Oren A."/>
            <person name="Chaudhuri R.R."/>
            <person name="La Ragione R."/>
            <person name="Hildebrand F."/>
            <person name="Pallen M.J."/>
        </authorList>
    </citation>
    <scope>NUCLEOTIDE SEQUENCE</scope>
    <source>
        <strain evidence="4">CHK197-8231</strain>
    </source>
</reference>
<gene>
    <name evidence="4" type="ORF">IAD49_01690</name>
</gene>
<dbReference type="GO" id="GO:0032259">
    <property type="term" value="P:methylation"/>
    <property type="evidence" value="ECO:0007669"/>
    <property type="project" value="UniProtKB-KW"/>
</dbReference>
<dbReference type="Proteomes" id="UP000824087">
    <property type="component" value="Unassembled WGS sequence"/>
</dbReference>
<accession>A0A9D1HTH2</accession>
<dbReference type="Pfam" id="PF01596">
    <property type="entry name" value="Methyltransf_3"/>
    <property type="match status" value="1"/>
</dbReference>
<evidence type="ECO:0000256" key="1">
    <source>
        <dbReference type="ARBA" id="ARBA00022603"/>
    </source>
</evidence>
<dbReference type="InterPro" id="IPR002935">
    <property type="entry name" value="SAM_O-MeTrfase"/>
</dbReference>
<keyword evidence="3" id="KW-0949">S-adenosyl-L-methionine</keyword>
<dbReference type="PANTHER" id="PTHR10509">
    <property type="entry name" value="O-METHYLTRANSFERASE-RELATED"/>
    <property type="match status" value="1"/>
</dbReference>
<reference evidence="4" key="1">
    <citation type="submission" date="2020-10" db="EMBL/GenBank/DDBJ databases">
        <authorList>
            <person name="Gilroy R."/>
        </authorList>
    </citation>
    <scope>NUCLEOTIDE SEQUENCE</scope>
    <source>
        <strain evidence="4">CHK197-8231</strain>
    </source>
</reference>
<comment type="caution">
    <text evidence="4">The sequence shown here is derived from an EMBL/GenBank/DDBJ whole genome shotgun (WGS) entry which is preliminary data.</text>
</comment>
<dbReference type="CDD" id="cd02440">
    <property type="entry name" value="AdoMet_MTases"/>
    <property type="match status" value="1"/>
</dbReference>
<dbReference type="EMBL" id="DVML01000010">
    <property type="protein sequence ID" value="HIU22273.1"/>
    <property type="molecule type" value="Genomic_DNA"/>
</dbReference>
<dbReference type="PROSITE" id="PS51682">
    <property type="entry name" value="SAM_OMT_I"/>
    <property type="match status" value="1"/>
</dbReference>
<dbReference type="AlphaFoldDB" id="A0A9D1HTH2"/>